<proteinExistence type="predicted"/>
<protein>
    <recommendedName>
        <fullName evidence="1">NAD-dependent epimerase/dehydratase domain-containing protein</fullName>
    </recommendedName>
</protein>
<dbReference type="AlphaFoldDB" id="A0A4P9Y7Z0"/>
<feature type="domain" description="NAD-dependent epimerase/dehydratase" evidence="1">
    <location>
        <begin position="10"/>
        <end position="235"/>
    </location>
</feature>
<dbReference type="InterPro" id="IPR001509">
    <property type="entry name" value="Epimerase_deHydtase"/>
</dbReference>
<evidence type="ECO:0000313" key="2">
    <source>
        <dbReference type="EMBL" id="RKP15277.1"/>
    </source>
</evidence>
<organism evidence="2 3">
    <name type="scientific">Piptocephalis cylindrospora</name>
    <dbReference type="NCBI Taxonomy" id="1907219"/>
    <lineage>
        <taxon>Eukaryota</taxon>
        <taxon>Fungi</taxon>
        <taxon>Fungi incertae sedis</taxon>
        <taxon>Zoopagomycota</taxon>
        <taxon>Zoopagomycotina</taxon>
        <taxon>Zoopagomycetes</taxon>
        <taxon>Zoopagales</taxon>
        <taxon>Piptocephalidaceae</taxon>
        <taxon>Piptocephalis</taxon>
    </lineage>
</organism>
<dbReference type="PANTHER" id="PTHR43245:SF11">
    <property type="entry name" value="LD23561P"/>
    <property type="match status" value="1"/>
</dbReference>
<name>A0A4P9Y7Z0_9FUNG</name>
<dbReference type="Pfam" id="PF01370">
    <property type="entry name" value="Epimerase"/>
    <property type="match status" value="1"/>
</dbReference>
<gene>
    <name evidence="2" type="ORF">BJ684DRAFT_7266</name>
</gene>
<accession>A0A4P9Y7Z0</accession>
<dbReference type="SUPFAM" id="SSF51735">
    <property type="entry name" value="NAD(P)-binding Rossmann-fold domains"/>
    <property type="match status" value="1"/>
</dbReference>
<keyword evidence="3" id="KW-1185">Reference proteome</keyword>
<dbReference type="PANTHER" id="PTHR43245">
    <property type="entry name" value="BIFUNCTIONAL POLYMYXIN RESISTANCE PROTEIN ARNA"/>
    <property type="match status" value="1"/>
</dbReference>
<sequence>MERPKVIIFGGIQPTGRHIVAYLVNNQFASEIRVVDYLHPANSYFSLEHQTILDNVEYLQLVVDSPETAARAFHRDDGRPWDYVIQGSFEVRYAMPEAWYDRHTLAVARNVAEMAAKEGCRVLIHLSNGIAFRYHSSMGQAMEEDLTEPRPHIPFSQSVIAAEKAVQVPGIPVVILRCSEFYGPDCLYNFSRFMVFTRLYGYLQEDYCFPSNRDARVATVHVHDVARAVWHLCKWAEITLSPGTPSLIAPGAKHMAKTSEMESFSSDGASSISTNAPSYSLSSVSSSSLPSSIRMNVFSLFIWASMLKEAGIAQTPLEAQLFPEEMYQHYYGMDGSKICRETGFVYEIEKLTGALALDIVNGWRQRNLLP</sequence>
<dbReference type="InterPro" id="IPR036291">
    <property type="entry name" value="NAD(P)-bd_dom_sf"/>
</dbReference>
<dbReference type="Gene3D" id="3.40.50.720">
    <property type="entry name" value="NAD(P)-binding Rossmann-like Domain"/>
    <property type="match status" value="1"/>
</dbReference>
<dbReference type="Proteomes" id="UP000267251">
    <property type="component" value="Unassembled WGS sequence"/>
</dbReference>
<dbReference type="EMBL" id="KZ987744">
    <property type="protein sequence ID" value="RKP15277.1"/>
    <property type="molecule type" value="Genomic_DNA"/>
</dbReference>
<dbReference type="InterPro" id="IPR050177">
    <property type="entry name" value="Lipid_A_modif_metabolic_enz"/>
</dbReference>
<evidence type="ECO:0000313" key="3">
    <source>
        <dbReference type="Proteomes" id="UP000267251"/>
    </source>
</evidence>
<evidence type="ECO:0000259" key="1">
    <source>
        <dbReference type="Pfam" id="PF01370"/>
    </source>
</evidence>
<reference evidence="3" key="1">
    <citation type="journal article" date="2018" name="Nat. Microbiol.">
        <title>Leveraging single-cell genomics to expand the fungal tree of life.</title>
        <authorList>
            <person name="Ahrendt S.R."/>
            <person name="Quandt C.A."/>
            <person name="Ciobanu D."/>
            <person name="Clum A."/>
            <person name="Salamov A."/>
            <person name="Andreopoulos B."/>
            <person name="Cheng J.F."/>
            <person name="Woyke T."/>
            <person name="Pelin A."/>
            <person name="Henrissat B."/>
            <person name="Reynolds N.K."/>
            <person name="Benny G.L."/>
            <person name="Smith M.E."/>
            <person name="James T.Y."/>
            <person name="Grigoriev I.V."/>
        </authorList>
    </citation>
    <scope>NUCLEOTIDE SEQUENCE [LARGE SCALE GENOMIC DNA]</scope>
</reference>
<dbReference type="OrthoDB" id="16464at2759"/>